<name>A0A098YTW3_9BACT</name>
<evidence type="ECO:0000313" key="2">
    <source>
        <dbReference type="Proteomes" id="UP000029723"/>
    </source>
</evidence>
<sequence length="165" mass="18794">MRTRNANWFETSVQYERQGEDGLFTKVREMYVIDAFTFGEAEKAITQEMSSFSSGEFVIKNITPATYGEIFFSDGENDDKWYKAKLMFITIDEEKGKEKRTAVNYLVQANSVAGALKNIEEVFSTSVLDFTVANIAETKIMDVFEHEMKTQADDRPEMDAADATK</sequence>
<comment type="caution">
    <text evidence="1">The sequence shown here is derived from an EMBL/GenBank/DDBJ whole genome shotgun (WGS) entry which is preliminary data.</text>
</comment>
<dbReference type="InterPro" id="IPR027848">
    <property type="entry name" value="DUF4494"/>
</dbReference>
<gene>
    <name evidence="1" type="ORF">HMPREF9304_02740</name>
</gene>
<evidence type="ECO:0000313" key="1">
    <source>
        <dbReference type="EMBL" id="KGI22736.1"/>
    </source>
</evidence>
<organism evidence="1 2">
    <name type="scientific">Hoylesella timonensis S9-PR14</name>
    <dbReference type="NCBI Taxonomy" id="1401062"/>
    <lineage>
        <taxon>Bacteria</taxon>
        <taxon>Pseudomonadati</taxon>
        <taxon>Bacteroidota</taxon>
        <taxon>Bacteroidia</taxon>
        <taxon>Bacteroidales</taxon>
        <taxon>Prevotellaceae</taxon>
        <taxon>Hoylesella</taxon>
    </lineage>
</organism>
<dbReference type="AlphaFoldDB" id="A0A098YTW3"/>
<dbReference type="OrthoDB" id="954784at2"/>
<dbReference type="Proteomes" id="UP000029723">
    <property type="component" value="Unassembled WGS sequence"/>
</dbReference>
<dbReference type="Pfam" id="PF14902">
    <property type="entry name" value="DUF4494"/>
    <property type="match status" value="1"/>
</dbReference>
<reference evidence="1 2" key="1">
    <citation type="submission" date="2014-07" db="EMBL/GenBank/DDBJ databases">
        <authorList>
            <person name="McCorrison J."/>
            <person name="Sanka R."/>
            <person name="Torralba M."/>
            <person name="Gillis M."/>
            <person name="Haft D.H."/>
            <person name="Methe B."/>
            <person name="Sutton G."/>
            <person name="Nelson K.E."/>
        </authorList>
    </citation>
    <scope>NUCLEOTIDE SEQUENCE [LARGE SCALE GENOMIC DNA]</scope>
    <source>
        <strain evidence="1 2">S9-PR14</strain>
    </source>
</reference>
<dbReference type="EMBL" id="JRPQ01000056">
    <property type="protein sequence ID" value="KGI22736.1"/>
    <property type="molecule type" value="Genomic_DNA"/>
</dbReference>
<dbReference type="RefSeq" id="WP_036926232.1">
    <property type="nucleotide sequence ID" value="NZ_JRPQ01000056.1"/>
</dbReference>
<accession>A0A098YTW3</accession>
<proteinExistence type="predicted"/>
<protein>
    <submittedName>
        <fullName evidence="1">Uncharacterized protein</fullName>
    </submittedName>
</protein>